<keyword evidence="1" id="KW-1133">Transmembrane helix</keyword>
<organism evidence="2 3">
    <name type="scientific">Phyllosticta citriasiana</name>
    <dbReference type="NCBI Taxonomy" id="595635"/>
    <lineage>
        <taxon>Eukaryota</taxon>
        <taxon>Fungi</taxon>
        <taxon>Dikarya</taxon>
        <taxon>Ascomycota</taxon>
        <taxon>Pezizomycotina</taxon>
        <taxon>Dothideomycetes</taxon>
        <taxon>Dothideomycetes incertae sedis</taxon>
        <taxon>Botryosphaeriales</taxon>
        <taxon>Phyllostictaceae</taxon>
        <taxon>Phyllosticta</taxon>
    </lineage>
</organism>
<keyword evidence="1" id="KW-0812">Transmembrane</keyword>
<comment type="caution">
    <text evidence="2">The sequence shown here is derived from an EMBL/GenBank/DDBJ whole genome shotgun (WGS) entry which is preliminary data.</text>
</comment>
<feature type="transmembrane region" description="Helical" evidence="1">
    <location>
        <begin position="166"/>
        <end position="190"/>
    </location>
</feature>
<feature type="transmembrane region" description="Helical" evidence="1">
    <location>
        <begin position="298"/>
        <end position="321"/>
    </location>
</feature>
<evidence type="ECO:0000313" key="2">
    <source>
        <dbReference type="EMBL" id="KAK7524083.1"/>
    </source>
</evidence>
<gene>
    <name evidence="2" type="ORF">IWZ03DRAFT_17664</name>
</gene>
<evidence type="ECO:0000313" key="3">
    <source>
        <dbReference type="Proteomes" id="UP001363622"/>
    </source>
</evidence>
<proteinExistence type="predicted"/>
<feature type="transmembrane region" description="Helical" evidence="1">
    <location>
        <begin position="23"/>
        <end position="43"/>
    </location>
</feature>
<keyword evidence="1" id="KW-0472">Membrane</keyword>
<dbReference type="EMBL" id="JBBPHU010000001">
    <property type="protein sequence ID" value="KAK7524083.1"/>
    <property type="molecule type" value="Genomic_DNA"/>
</dbReference>
<keyword evidence="3" id="KW-1185">Reference proteome</keyword>
<sequence length="331" mass="35334">MARENAVATASEAATGPAKLPGYLRFLLLILLSSSTSVALLSVGSEFLDPQLRAVTRSDTEDFHVLAPLAWKFTELAVCWFGSFDDIDILSLSVLTHAPWFFLLTTFYEVAPGSAILCLAVDAISVALPTRLMRPRAPAHNTNAPRAAVPNRGIINDVQTRAATSLLAAAVFAVALYTALTTGFLTQHLVAHFDGIPTLETAHAATLVNLLAVTLPLGYAAREFLLTPSLGALDNTVDAKRKAFNPETAGLWEHVLYNFWWYEKGTRVLLRRTVTVVAVAMAHTVGHSVFALEGGDAMGAVGFAGVWAAATIVVAALFAWVEDVGESGESD</sequence>
<feature type="transmembrane region" description="Helical" evidence="1">
    <location>
        <begin position="274"/>
        <end position="292"/>
    </location>
</feature>
<feature type="transmembrane region" description="Helical" evidence="1">
    <location>
        <begin position="202"/>
        <end position="221"/>
    </location>
</feature>
<evidence type="ECO:0000256" key="1">
    <source>
        <dbReference type="SAM" id="Phobius"/>
    </source>
</evidence>
<dbReference type="Proteomes" id="UP001363622">
    <property type="component" value="Unassembled WGS sequence"/>
</dbReference>
<accession>A0ABR1L3G8</accession>
<name>A0ABR1L3G8_9PEZI</name>
<protein>
    <submittedName>
        <fullName evidence="2">Uncharacterized protein</fullName>
    </submittedName>
</protein>
<feature type="transmembrane region" description="Helical" evidence="1">
    <location>
        <begin position="100"/>
        <end position="128"/>
    </location>
</feature>
<reference evidence="2 3" key="1">
    <citation type="submission" date="2024-04" db="EMBL/GenBank/DDBJ databases">
        <title>Phyllosticta paracitricarpa is synonymous to the EU quarantine fungus P. citricarpa based on phylogenomic analyses.</title>
        <authorList>
            <consortium name="Lawrence Berkeley National Laboratory"/>
            <person name="Van Ingen-Buijs V.A."/>
            <person name="Van Westerhoven A.C."/>
            <person name="Haridas S."/>
            <person name="Skiadas P."/>
            <person name="Martin F."/>
            <person name="Groenewald J.Z."/>
            <person name="Crous P.W."/>
            <person name="Seidl M.F."/>
        </authorList>
    </citation>
    <scope>NUCLEOTIDE SEQUENCE [LARGE SCALE GENOMIC DNA]</scope>
    <source>
        <strain evidence="2 3">CBS 123371</strain>
    </source>
</reference>